<dbReference type="InterPro" id="IPR009071">
    <property type="entry name" value="HMG_box_dom"/>
</dbReference>
<gene>
    <name evidence="6" type="ORF">T440DRAFT_484602</name>
</gene>
<keyword evidence="7" id="KW-1185">Reference proteome</keyword>
<dbReference type="PROSITE" id="PS50118">
    <property type="entry name" value="HMG_BOX_2"/>
    <property type="match status" value="1"/>
</dbReference>
<dbReference type="InterPro" id="IPR036910">
    <property type="entry name" value="HMG_box_dom_sf"/>
</dbReference>
<dbReference type="Gene3D" id="1.10.30.10">
    <property type="entry name" value="High mobility group box domain"/>
    <property type="match status" value="1"/>
</dbReference>
<proteinExistence type="predicted"/>
<dbReference type="GO" id="GO:0010468">
    <property type="term" value="P:regulation of gene expression"/>
    <property type="evidence" value="ECO:0007669"/>
    <property type="project" value="TreeGrafter"/>
</dbReference>
<protein>
    <recommendedName>
        <fullName evidence="5">HMG box domain-containing protein</fullName>
    </recommendedName>
</protein>
<dbReference type="AlphaFoldDB" id="A0A6A7ALD3"/>
<keyword evidence="1 3" id="KW-0238">DNA-binding</keyword>
<dbReference type="Proteomes" id="UP000799423">
    <property type="component" value="Unassembled WGS sequence"/>
</dbReference>
<evidence type="ECO:0000256" key="2">
    <source>
        <dbReference type="ARBA" id="ARBA00023242"/>
    </source>
</evidence>
<feature type="domain" description="HMG box" evidence="5">
    <location>
        <begin position="20"/>
        <end position="86"/>
    </location>
</feature>
<dbReference type="PANTHER" id="PTHR46040:SF3">
    <property type="entry name" value="HIGH MOBILITY GROUP PROTEIN 2"/>
    <property type="match status" value="1"/>
</dbReference>
<feature type="compositionally biased region" description="Polar residues" evidence="4">
    <location>
        <begin position="134"/>
        <end position="151"/>
    </location>
</feature>
<dbReference type="GO" id="GO:0005634">
    <property type="term" value="C:nucleus"/>
    <property type="evidence" value="ECO:0007669"/>
    <property type="project" value="UniProtKB-UniRule"/>
</dbReference>
<evidence type="ECO:0000313" key="6">
    <source>
        <dbReference type="EMBL" id="KAF2843850.1"/>
    </source>
</evidence>
<feature type="DNA-binding region" description="HMG box" evidence="3">
    <location>
        <begin position="20"/>
        <end position="86"/>
    </location>
</feature>
<evidence type="ECO:0000256" key="4">
    <source>
        <dbReference type="SAM" id="MobiDB-lite"/>
    </source>
</evidence>
<feature type="compositionally biased region" description="Basic and acidic residues" evidence="4">
    <location>
        <begin position="1"/>
        <end position="19"/>
    </location>
</feature>
<dbReference type="SUPFAM" id="SSF47095">
    <property type="entry name" value="HMG-box"/>
    <property type="match status" value="1"/>
</dbReference>
<organism evidence="6 7">
    <name type="scientific">Plenodomus tracheiphilus IPT5</name>
    <dbReference type="NCBI Taxonomy" id="1408161"/>
    <lineage>
        <taxon>Eukaryota</taxon>
        <taxon>Fungi</taxon>
        <taxon>Dikarya</taxon>
        <taxon>Ascomycota</taxon>
        <taxon>Pezizomycotina</taxon>
        <taxon>Dothideomycetes</taxon>
        <taxon>Pleosporomycetidae</taxon>
        <taxon>Pleosporales</taxon>
        <taxon>Pleosporineae</taxon>
        <taxon>Leptosphaeriaceae</taxon>
        <taxon>Plenodomus</taxon>
    </lineage>
</organism>
<evidence type="ECO:0000256" key="1">
    <source>
        <dbReference type="ARBA" id="ARBA00023125"/>
    </source>
</evidence>
<feature type="non-terminal residue" evidence="6">
    <location>
        <position position="1"/>
    </location>
</feature>
<dbReference type="OrthoDB" id="1919336at2759"/>
<name>A0A6A7ALD3_9PLEO</name>
<evidence type="ECO:0000256" key="3">
    <source>
        <dbReference type="PROSITE-ProRule" id="PRU00267"/>
    </source>
</evidence>
<dbReference type="InterPro" id="IPR051965">
    <property type="entry name" value="ChromReg_NeuronalGeneExpr"/>
</dbReference>
<sequence length="171" mass="19550">SDTGVKRKDWRRPKPDKHAPRQSPSAYAIFSRQMGQMLKERNQFFTESAKVISVKWQLLSSEEHDNYRGLANDATLKYFAELAEYKKTPQYEAYRSYLEAEDAESLKGYKCSKLKEVTNSTTRIDYRNPHEQAMDSSSDSVQPETATMGDQRSVISLSIDNACLSADTSSW</sequence>
<reference evidence="6" key="1">
    <citation type="submission" date="2020-01" db="EMBL/GenBank/DDBJ databases">
        <authorList>
            <consortium name="DOE Joint Genome Institute"/>
            <person name="Haridas S."/>
            <person name="Albert R."/>
            <person name="Binder M."/>
            <person name="Bloem J."/>
            <person name="Labutti K."/>
            <person name="Salamov A."/>
            <person name="Andreopoulos B."/>
            <person name="Baker S.E."/>
            <person name="Barry K."/>
            <person name="Bills G."/>
            <person name="Bluhm B.H."/>
            <person name="Cannon C."/>
            <person name="Castanera R."/>
            <person name="Culley D.E."/>
            <person name="Daum C."/>
            <person name="Ezra D."/>
            <person name="Gonzalez J.B."/>
            <person name="Henrissat B."/>
            <person name="Kuo A."/>
            <person name="Liang C."/>
            <person name="Lipzen A."/>
            <person name="Lutzoni F."/>
            <person name="Magnuson J."/>
            <person name="Mondo S."/>
            <person name="Nolan M."/>
            <person name="Ohm R."/>
            <person name="Pangilinan J."/>
            <person name="Park H.-J."/>
            <person name="Ramirez L."/>
            <person name="Alfaro M."/>
            <person name="Sun H."/>
            <person name="Tritt A."/>
            <person name="Yoshinaga Y."/>
            <person name="Zwiers L.-H."/>
            <person name="Turgeon B.G."/>
            <person name="Goodwin S.B."/>
            <person name="Spatafora J.W."/>
            <person name="Crous P.W."/>
            <person name="Grigoriev I.V."/>
        </authorList>
    </citation>
    <scope>NUCLEOTIDE SEQUENCE</scope>
    <source>
        <strain evidence="6">IPT5</strain>
    </source>
</reference>
<evidence type="ECO:0000313" key="7">
    <source>
        <dbReference type="Proteomes" id="UP000799423"/>
    </source>
</evidence>
<dbReference type="Pfam" id="PF09011">
    <property type="entry name" value="HMG_box_2"/>
    <property type="match status" value="1"/>
</dbReference>
<accession>A0A6A7ALD3</accession>
<dbReference type="SMART" id="SM00398">
    <property type="entry name" value="HMG"/>
    <property type="match status" value="1"/>
</dbReference>
<dbReference type="GO" id="GO:0003677">
    <property type="term" value="F:DNA binding"/>
    <property type="evidence" value="ECO:0007669"/>
    <property type="project" value="UniProtKB-UniRule"/>
</dbReference>
<feature type="region of interest" description="Disordered" evidence="4">
    <location>
        <begin position="1"/>
        <end position="26"/>
    </location>
</feature>
<dbReference type="EMBL" id="MU006525">
    <property type="protein sequence ID" value="KAF2843850.1"/>
    <property type="molecule type" value="Genomic_DNA"/>
</dbReference>
<feature type="region of interest" description="Disordered" evidence="4">
    <location>
        <begin position="128"/>
        <end position="151"/>
    </location>
</feature>
<evidence type="ECO:0000259" key="5">
    <source>
        <dbReference type="PROSITE" id="PS50118"/>
    </source>
</evidence>
<keyword evidence="2 3" id="KW-0539">Nucleus</keyword>
<dbReference type="PANTHER" id="PTHR46040">
    <property type="entry name" value="HIGH MOBILITY GROUP PROTEIN 2"/>
    <property type="match status" value="1"/>
</dbReference>